<dbReference type="PANTHER" id="PTHR31983">
    <property type="entry name" value="ENDO-1,3(4)-BETA-GLUCANASE 1"/>
    <property type="match status" value="1"/>
</dbReference>
<comment type="catalytic activity">
    <reaction evidence="1">
        <text>Hydrolysis of (1-&gt;3)-beta-D-glucosidic linkages in (1-&gt;3)-beta-D-glucans.</text>
        <dbReference type="EC" id="3.2.1.39"/>
    </reaction>
</comment>
<dbReference type="Pfam" id="PF03639">
    <property type="entry name" value="Glyco_hydro_81"/>
    <property type="match status" value="1"/>
</dbReference>
<evidence type="ECO:0000256" key="7">
    <source>
        <dbReference type="ARBA" id="ARBA00023316"/>
    </source>
</evidence>
<evidence type="ECO:0000256" key="10">
    <source>
        <dbReference type="SAM" id="Phobius"/>
    </source>
</evidence>
<dbReference type="EMBL" id="HBIV01027692">
    <property type="protein sequence ID" value="CAE0668204.1"/>
    <property type="molecule type" value="Transcribed_RNA"/>
</dbReference>
<feature type="region of interest" description="Disordered" evidence="9">
    <location>
        <begin position="156"/>
        <end position="178"/>
    </location>
</feature>
<feature type="compositionally biased region" description="Pro residues" evidence="9">
    <location>
        <begin position="157"/>
        <end position="168"/>
    </location>
</feature>
<feature type="domain" description="Glycosyl hydrolase family 81 C-terminal" evidence="12">
    <location>
        <begin position="616"/>
        <end position="694"/>
    </location>
</feature>
<feature type="region of interest" description="Disordered" evidence="9">
    <location>
        <begin position="200"/>
        <end position="225"/>
    </location>
</feature>
<keyword evidence="10" id="KW-0472">Membrane</keyword>
<feature type="domain" description="Glycosyl hydrolase family 81 C-terminal" evidence="12">
    <location>
        <begin position="729"/>
        <end position="983"/>
    </location>
</feature>
<dbReference type="EC" id="3.2.1.39" evidence="3"/>
<evidence type="ECO:0000256" key="5">
    <source>
        <dbReference type="ARBA" id="ARBA00023277"/>
    </source>
</evidence>
<evidence type="ECO:0000259" key="11">
    <source>
        <dbReference type="Pfam" id="PF03639"/>
    </source>
</evidence>
<keyword evidence="4" id="KW-0378">Hydrolase</keyword>
<keyword evidence="6" id="KW-0326">Glycosidase</keyword>
<feature type="domain" description="Glycosyl hydrolase family 81 N-terminal" evidence="11">
    <location>
        <begin position="255"/>
        <end position="558"/>
    </location>
</feature>
<dbReference type="PROSITE" id="PS52008">
    <property type="entry name" value="GH81"/>
    <property type="match status" value="1"/>
</dbReference>
<dbReference type="AlphaFoldDB" id="A0A7S4DSZ2"/>
<evidence type="ECO:0000256" key="1">
    <source>
        <dbReference type="ARBA" id="ARBA00000382"/>
    </source>
</evidence>
<dbReference type="PANTHER" id="PTHR31983:SF0">
    <property type="entry name" value="GLUCAN ENDO-1,3-BETA-D-GLUCOSIDASE 2"/>
    <property type="match status" value="1"/>
</dbReference>
<organism evidence="13">
    <name type="scientific">Lotharella globosa</name>
    <dbReference type="NCBI Taxonomy" id="91324"/>
    <lineage>
        <taxon>Eukaryota</taxon>
        <taxon>Sar</taxon>
        <taxon>Rhizaria</taxon>
        <taxon>Cercozoa</taxon>
        <taxon>Chlorarachniophyceae</taxon>
        <taxon>Lotharella</taxon>
    </lineage>
</organism>
<dbReference type="GO" id="GO:0000272">
    <property type="term" value="P:polysaccharide catabolic process"/>
    <property type="evidence" value="ECO:0007669"/>
    <property type="project" value="UniProtKB-KW"/>
</dbReference>
<feature type="compositionally biased region" description="Polar residues" evidence="9">
    <location>
        <begin position="206"/>
        <end position="219"/>
    </location>
</feature>
<protein>
    <recommendedName>
        <fullName evidence="3">glucan endo-1,3-beta-D-glucosidase</fullName>
        <ecNumber evidence="3">3.2.1.39</ecNumber>
    </recommendedName>
</protein>
<dbReference type="Gene3D" id="2.70.98.30">
    <property type="entry name" value="Golgi alpha-mannosidase II, domain 4"/>
    <property type="match status" value="1"/>
</dbReference>
<evidence type="ECO:0000256" key="8">
    <source>
        <dbReference type="ARBA" id="ARBA00023326"/>
    </source>
</evidence>
<comment type="similarity">
    <text evidence="2">Belongs to the glycosyl hydrolase 81 family.</text>
</comment>
<dbReference type="GO" id="GO:0052861">
    <property type="term" value="F:endo-1,3(4)-beta-glucanase activity"/>
    <property type="evidence" value="ECO:0007669"/>
    <property type="project" value="InterPro"/>
</dbReference>
<dbReference type="Pfam" id="PF17652">
    <property type="entry name" value="Glyco_hydro81C"/>
    <property type="match status" value="2"/>
</dbReference>
<accession>A0A7S4DSZ2</accession>
<evidence type="ECO:0000256" key="4">
    <source>
        <dbReference type="ARBA" id="ARBA00022801"/>
    </source>
</evidence>
<keyword evidence="10" id="KW-1133">Transmembrane helix</keyword>
<keyword evidence="8" id="KW-0624">Polysaccharide degradation</keyword>
<dbReference type="GO" id="GO:0042973">
    <property type="term" value="F:glucan endo-1,3-beta-D-glucosidase activity"/>
    <property type="evidence" value="ECO:0007669"/>
    <property type="project" value="UniProtKB-EC"/>
</dbReference>
<evidence type="ECO:0000259" key="12">
    <source>
        <dbReference type="Pfam" id="PF17652"/>
    </source>
</evidence>
<gene>
    <name evidence="13" type="ORF">LGLO00237_LOCUS19828</name>
</gene>
<evidence type="ECO:0000313" key="13">
    <source>
        <dbReference type="EMBL" id="CAE0668204.1"/>
    </source>
</evidence>
<reference evidence="13" key="1">
    <citation type="submission" date="2021-01" db="EMBL/GenBank/DDBJ databases">
        <authorList>
            <person name="Corre E."/>
            <person name="Pelletier E."/>
            <person name="Niang G."/>
            <person name="Scheremetjew M."/>
            <person name="Finn R."/>
            <person name="Kale V."/>
            <person name="Holt S."/>
            <person name="Cochrane G."/>
            <person name="Meng A."/>
            <person name="Brown T."/>
            <person name="Cohen L."/>
        </authorList>
    </citation>
    <scope>NUCLEOTIDE SEQUENCE</scope>
    <source>
        <strain evidence="13">CCCM811</strain>
    </source>
</reference>
<evidence type="ECO:0000256" key="2">
    <source>
        <dbReference type="ARBA" id="ARBA00010730"/>
    </source>
</evidence>
<keyword evidence="10" id="KW-0812">Transmembrane</keyword>
<evidence type="ECO:0000256" key="6">
    <source>
        <dbReference type="ARBA" id="ARBA00023295"/>
    </source>
</evidence>
<dbReference type="InterPro" id="IPR005200">
    <property type="entry name" value="Endo-beta-glucanase"/>
</dbReference>
<dbReference type="InterPro" id="IPR040720">
    <property type="entry name" value="GH81_C"/>
</dbReference>
<sequence length="993" mass="107889">MGTHGNRIYGSFGENGRRTSKRSKGSSSLNLRSTLLFVVLGLTGFGLCMGYGMRLSHRDGIVVQVDHETVAGTSSSSSSSSSSLLGGDTVLTVEAPVQSCVGLTFHDGMHSGKQVCRTQECAGVVYVRYVDVSTFACSSDPSLLQNPCDISKCPNVGQPPPLAPPPLPGRGGPSSSGSPLLYPKVPLSLLVPLNKSTPLPVVPETPTRNHLKPNTQSTILGGGEPQKAGFTAVKRASTFAENKKLWGPKGQKLMESQAWPTHAFWENLILGQGMDTDSAITVLPYIVQATQEGLVIAYPSVASSASQSMNAFDLDAEGIRFEALTKTYRSIVGYSELGVDIAWSFNDGHPDNSEQEIVSSTSLVQGDPYVTMNIGAQAGFRLSSEQTMILVSRGDNKKGTEPQACDPNAKKRISTVTGSVFDVYLSQSDHTYRLYTFPGTTITCPYPKDVNHTKTTLTANGFEGTVRLALHNNCTTGLGKHCFLPSGLPSPMPTSPEFQNYLDAQSHVQLKGGHVSWAASSSSPSMEVSLQYEYTQIQPSKTTSPPPMILLLPHQVSAGALDHGERIPGSHRSMIGPQIPIVGSEIRMTLPMPDNIWGDQRPLKDIKVVQEGLDHDKDYDLMYQWKKGVGDPYNAGKLNARIGRLALIANQLNETEVTESFLDKLEEYQGLWLSGKSPNPLVYDEDMGGVVSCGCNFDSCEGKCTPHCANGGKDQTKNCPTLGPGAFSAGFDFGNGYYNDHHFHYGYHLYATAVLARFRPKFIEKYKQAISLLVRDVANPNAGDKHFPMFRHMDFYIGHSWAGGVYRSFANGRNQESTSEAVNCWYAIALLGDATGDKALYEVGMTLLAMEVHGAQTYWQNINGTSHYDPVFADNGVTGILWSNLAQFQTWFGLFTWAVNGIQMLPFTPISEYLIQPAWVKQQIKGFTKACSESAPCKSDGWSPLVCMALAMIDQDQALKCTRALPKSSFSDQTAEGNGNSLTNTLHFIMSRP</sequence>
<evidence type="ECO:0000256" key="9">
    <source>
        <dbReference type="SAM" id="MobiDB-lite"/>
    </source>
</evidence>
<feature type="region of interest" description="Disordered" evidence="9">
    <location>
        <begin position="1"/>
        <end position="26"/>
    </location>
</feature>
<proteinExistence type="inferred from homology"/>
<dbReference type="GO" id="GO:0071555">
    <property type="term" value="P:cell wall organization"/>
    <property type="evidence" value="ECO:0007669"/>
    <property type="project" value="UniProtKB-KW"/>
</dbReference>
<name>A0A7S4DSZ2_9EUKA</name>
<evidence type="ECO:0000256" key="3">
    <source>
        <dbReference type="ARBA" id="ARBA00012780"/>
    </source>
</evidence>
<keyword evidence="5" id="KW-0119">Carbohydrate metabolism</keyword>
<dbReference type="InterPro" id="IPR040451">
    <property type="entry name" value="GH81_N"/>
</dbReference>
<feature type="transmembrane region" description="Helical" evidence="10">
    <location>
        <begin position="29"/>
        <end position="53"/>
    </location>
</feature>
<keyword evidence="7" id="KW-0961">Cell wall biogenesis/degradation</keyword>